<gene>
    <name evidence="11" type="ORF">Mgra_00008246</name>
</gene>
<dbReference type="AlphaFoldDB" id="A0A8S9ZGF2"/>
<dbReference type="InterPro" id="IPR009450">
    <property type="entry name" value="Plno_GlcNAc_GPI2"/>
</dbReference>
<evidence type="ECO:0000313" key="11">
    <source>
        <dbReference type="EMBL" id="KAF7632321.1"/>
    </source>
</evidence>
<dbReference type="GO" id="GO:0003682">
    <property type="term" value="F:chromatin binding"/>
    <property type="evidence" value="ECO:0007669"/>
    <property type="project" value="InterPro"/>
</dbReference>
<feature type="transmembrane region" description="Helical" evidence="9">
    <location>
        <begin position="513"/>
        <end position="531"/>
    </location>
</feature>
<comment type="pathway">
    <text evidence="2">Glycolipid biosynthesis; glycosylphosphatidylinositol-anchor biosynthesis.</text>
</comment>
<feature type="domain" description="NF-kappa-B-activating protein C-terminal" evidence="10">
    <location>
        <begin position="149"/>
        <end position="237"/>
    </location>
</feature>
<evidence type="ECO:0000256" key="3">
    <source>
        <dbReference type="ARBA" id="ARBA00008321"/>
    </source>
</evidence>
<dbReference type="PANTHER" id="PTHR12982:SF0">
    <property type="entry name" value="PHOSPHATIDYLINOSITOL N-ACETYLGLUCOSAMINYLTRANSFERASE SUBUNIT C"/>
    <property type="match status" value="1"/>
</dbReference>
<keyword evidence="4" id="KW-0337">GPI-anchor biosynthesis</keyword>
<keyword evidence="6 9" id="KW-1133">Transmembrane helix</keyword>
<comment type="similarity">
    <text evidence="3">Belongs to the PIGC family.</text>
</comment>
<organism evidence="11 12">
    <name type="scientific">Meloidogyne graminicola</name>
    <dbReference type="NCBI Taxonomy" id="189291"/>
    <lineage>
        <taxon>Eukaryota</taxon>
        <taxon>Metazoa</taxon>
        <taxon>Ecdysozoa</taxon>
        <taxon>Nematoda</taxon>
        <taxon>Chromadorea</taxon>
        <taxon>Rhabditida</taxon>
        <taxon>Tylenchina</taxon>
        <taxon>Tylenchomorpha</taxon>
        <taxon>Tylenchoidea</taxon>
        <taxon>Meloidogynidae</taxon>
        <taxon>Meloidogyninae</taxon>
        <taxon>Meloidogyne</taxon>
    </lineage>
</organism>
<reference evidence="11" key="1">
    <citation type="journal article" date="2020" name="Ecol. Evol.">
        <title>Genome structure and content of the rice root-knot nematode (Meloidogyne graminicola).</title>
        <authorList>
            <person name="Phan N.T."/>
            <person name="Danchin E.G.J."/>
            <person name="Klopp C."/>
            <person name="Perfus-Barbeoch L."/>
            <person name="Kozlowski D.K."/>
            <person name="Koutsovoulos G.D."/>
            <person name="Lopez-Roques C."/>
            <person name="Bouchez O."/>
            <person name="Zahm M."/>
            <person name="Besnard G."/>
            <person name="Bellafiore S."/>
        </authorList>
    </citation>
    <scope>NUCLEOTIDE SEQUENCE</scope>
    <source>
        <strain evidence="11">VN-18</strain>
    </source>
</reference>
<feature type="compositionally biased region" description="Basic and acidic residues" evidence="8">
    <location>
        <begin position="10"/>
        <end position="19"/>
    </location>
</feature>
<dbReference type="GO" id="GO:0000506">
    <property type="term" value="C:glycosylphosphatidylinositol-N-acetylglucosaminyltransferase (GPI-GnT) complex"/>
    <property type="evidence" value="ECO:0007669"/>
    <property type="project" value="TreeGrafter"/>
</dbReference>
<dbReference type="Pfam" id="PF06047">
    <property type="entry name" value="Nkap_C"/>
    <property type="match status" value="1"/>
</dbReference>
<name>A0A8S9ZGF2_9BILA</name>
<evidence type="ECO:0000256" key="9">
    <source>
        <dbReference type="SAM" id="Phobius"/>
    </source>
</evidence>
<feature type="region of interest" description="Disordered" evidence="8">
    <location>
        <begin position="1"/>
        <end position="66"/>
    </location>
</feature>
<keyword evidence="5 9" id="KW-0812">Transmembrane</keyword>
<dbReference type="InterPro" id="IPR009269">
    <property type="entry name" value="NKAP_C"/>
</dbReference>
<evidence type="ECO:0000256" key="8">
    <source>
        <dbReference type="SAM" id="MobiDB-lite"/>
    </source>
</evidence>
<evidence type="ECO:0000256" key="7">
    <source>
        <dbReference type="ARBA" id="ARBA00023136"/>
    </source>
</evidence>
<sequence length="555" mass="63532">MKHKSRKKQHSPESSKFDRSSLLSSDGISEEVVKQKKKHKKHKKDKKKSSDNKRMKREKRKKQMNGESFVNFSKICKFIKIIDTNDGQHKDEKGDVWVEVTKEMQLAQSKKEEAAMVGPSIPEHIHQKLNPSAASSDIRLDAALSFSARTNMLRGEAAAMAAYAAQGKRIPRRGEIGLTSEEIAIYEVAGYVMSGTRHKAMEATRLRKENQILTAEEKRLLKTFSIEQRNKKEETISGIKISLITRSTLNKSFSLNMKIKRTPKWEKVLYKQQPFQDNYMDDSLFLDKLRTNVNVVKYSLFEAIRGGATLMSQFRLRFLSQSPGNFLVPVPETELIIFEFCRLEYFDTEEILLINLITCIVLLTIVIYYEGFRMSGIDYWRTLITIFTFGYAFTPVIRTLTTTINTDTVWANAIIFFLISLSVHDYGMEFSTFSSTALSVNTCLSASVFLISRVTNDPLAFLLLGLSLQLFCFWPQLRNVLLSQSPNATFLFLLPLAFISIGILALLNKVLAILHLILHFILIGLFPSLLVRLQEWKSTIHGPWDEVTMREKHLT</sequence>
<evidence type="ECO:0000259" key="10">
    <source>
        <dbReference type="Pfam" id="PF06047"/>
    </source>
</evidence>
<evidence type="ECO:0000256" key="5">
    <source>
        <dbReference type="ARBA" id="ARBA00022692"/>
    </source>
</evidence>
<dbReference type="Proteomes" id="UP000605970">
    <property type="component" value="Unassembled WGS sequence"/>
</dbReference>
<keyword evidence="7 9" id="KW-0472">Membrane</keyword>
<feature type="compositionally biased region" description="Basic residues" evidence="8">
    <location>
        <begin position="35"/>
        <end position="47"/>
    </location>
</feature>
<keyword evidence="12" id="KW-1185">Reference proteome</keyword>
<comment type="caution">
    <text evidence="11">The sequence shown here is derived from an EMBL/GenBank/DDBJ whole genome shotgun (WGS) entry which is preliminary data.</text>
</comment>
<dbReference type="PANTHER" id="PTHR12982">
    <property type="entry name" value="PHOSPHATIDYLINOSITOL GLYCAN, CLASS C"/>
    <property type="match status" value="1"/>
</dbReference>
<dbReference type="EMBL" id="JABEBT010000105">
    <property type="protein sequence ID" value="KAF7632321.1"/>
    <property type="molecule type" value="Genomic_DNA"/>
</dbReference>
<feature type="transmembrane region" description="Helical" evidence="9">
    <location>
        <begin position="351"/>
        <end position="372"/>
    </location>
</feature>
<evidence type="ECO:0000313" key="12">
    <source>
        <dbReference type="Proteomes" id="UP000605970"/>
    </source>
</evidence>
<feature type="transmembrane region" description="Helical" evidence="9">
    <location>
        <begin position="409"/>
        <end position="426"/>
    </location>
</feature>
<evidence type="ECO:0000256" key="2">
    <source>
        <dbReference type="ARBA" id="ARBA00004687"/>
    </source>
</evidence>
<feature type="transmembrane region" description="Helical" evidence="9">
    <location>
        <begin position="379"/>
        <end position="397"/>
    </location>
</feature>
<protein>
    <submittedName>
        <fullName evidence="11">Nkap_C domain-containing protein</fullName>
    </submittedName>
</protein>
<evidence type="ECO:0000256" key="4">
    <source>
        <dbReference type="ARBA" id="ARBA00022502"/>
    </source>
</evidence>
<evidence type="ECO:0000256" key="1">
    <source>
        <dbReference type="ARBA" id="ARBA00004141"/>
    </source>
</evidence>
<comment type="subcellular location">
    <subcellularLocation>
        <location evidence="1">Membrane</location>
        <topology evidence="1">Multi-pass membrane protein</topology>
    </subcellularLocation>
</comment>
<evidence type="ECO:0000256" key="6">
    <source>
        <dbReference type="ARBA" id="ARBA00022989"/>
    </source>
</evidence>
<dbReference type="OrthoDB" id="273141at2759"/>
<feature type="transmembrane region" description="Helical" evidence="9">
    <location>
        <begin position="458"/>
        <end position="477"/>
    </location>
</feature>
<dbReference type="GO" id="GO:0006506">
    <property type="term" value="P:GPI anchor biosynthetic process"/>
    <property type="evidence" value="ECO:0007669"/>
    <property type="project" value="UniProtKB-KW"/>
</dbReference>
<accession>A0A8S9ZGF2</accession>
<dbReference type="Pfam" id="PF06432">
    <property type="entry name" value="GPI2"/>
    <property type="match status" value="1"/>
</dbReference>
<feature type="compositionally biased region" description="Basic residues" evidence="8">
    <location>
        <begin position="54"/>
        <end position="63"/>
    </location>
</feature>
<feature type="transmembrane region" description="Helical" evidence="9">
    <location>
        <begin position="489"/>
        <end position="507"/>
    </location>
</feature>
<proteinExistence type="inferred from homology"/>